<feature type="transmembrane region" description="Helical" evidence="6">
    <location>
        <begin position="161"/>
        <end position="181"/>
    </location>
</feature>
<evidence type="ECO:0000256" key="5">
    <source>
        <dbReference type="ARBA" id="ARBA00023136"/>
    </source>
</evidence>
<name>A0A840IEQ8_9ACTN</name>
<feature type="transmembrane region" description="Helical" evidence="6">
    <location>
        <begin position="268"/>
        <end position="285"/>
    </location>
</feature>
<feature type="transmembrane region" description="Helical" evidence="6">
    <location>
        <begin position="44"/>
        <end position="63"/>
    </location>
</feature>
<evidence type="ECO:0000313" key="7">
    <source>
        <dbReference type="EMBL" id="MBB4662420.1"/>
    </source>
</evidence>
<dbReference type="GO" id="GO:0022857">
    <property type="term" value="F:transmembrane transporter activity"/>
    <property type="evidence" value="ECO:0007669"/>
    <property type="project" value="InterPro"/>
</dbReference>
<gene>
    <name evidence="7" type="ORF">BDZ31_002006</name>
</gene>
<comment type="subcellular location">
    <subcellularLocation>
        <location evidence="1">Cell membrane</location>
        <topology evidence="1">Multi-pass membrane protein</topology>
    </subcellularLocation>
</comment>
<reference evidence="7 8" key="1">
    <citation type="submission" date="2020-08" db="EMBL/GenBank/DDBJ databases">
        <title>Genomic Encyclopedia of Archaeal and Bacterial Type Strains, Phase II (KMG-II): from individual species to whole genera.</title>
        <authorList>
            <person name="Goeker M."/>
        </authorList>
    </citation>
    <scope>NUCLEOTIDE SEQUENCE [LARGE SCALE GENOMIC DNA]</scope>
    <source>
        <strain evidence="7 8">DSM 23288</strain>
    </source>
</reference>
<feature type="transmembrane region" description="Helical" evidence="6">
    <location>
        <begin position="213"/>
        <end position="231"/>
    </location>
</feature>
<dbReference type="CDD" id="cd06579">
    <property type="entry name" value="TM_PBP1_transp_AraH_like"/>
    <property type="match status" value="1"/>
</dbReference>
<dbReference type="RefSeq" id="WP_183341602.1">
    <property type="nucleotide sequence ID" value="NZ_JACHNU010000002.1"/>
</dbReference>
<keyword evidence="5 6" id="KW-0472">Membrane</keyword>
<proteinExistence type="predicted"/>
<feature type="transmembrane region" description="Helical" evidence="6">
    <location>
        <begin position="297"/>
        <end position="316"/>
    </location>
</feature>
<evidence type="ECO:0000256" key="3">
    <source>
        <dbReference type="ARBA" id="ARBA00022692"/>
    </source>
</evidence>
<dbReference type="InterPro" id="IPR001851">
    <property type="entry name" value="ABC_transp_permease"/>
</dbReference>
<evidence type="ECO:0000256" key="1">
    <source>
        <dbReference type="ARBA" id="ARBA00004651"/>
    </source>
</evidence>
<keyword evidence="2" id="KW-1003">Cell membrane</keyword>
<dbReference type="PANTHER" id="PTHR32196">
    <property type="entry name" value="ABC TRANSPORTER PERMEASE PROTEIN YPHD-RELATED-RELATED"/>
    <property type="match status" value="1"/>
</dbReference>
<evidence type="ECO:0000256" key="2">
    <source>
        <dbReference type="ARBA" id="ARBA00022475"/>
    </source>
</evidence>
<feature type="transmembrane region" description="Helical" evidence="6">
    <location>
        <begin position="237"/>
        <end position="256"/>
    </location>
</feature>
<protein>
    <submittedName>
        <fullName evidence="7">Ribose/xylose/arabinose/galactoside ABC-type transport system permease subunit</fullName>
    </submittedName>
</protein>
<organism evidence="7 8">
    <name type="scientific">Conexibacter arvalis</name>
    <dbReference type="NCBI Taxonomy" id="912552"/>
    <lineage>
        <taxon>Bacteria</taxon>
        <taxon>Bacillati</taxon>
        <taxon>Actinomycetota</taxon>
        <taxon>Thermoleophilia</taxon>
        <taxon>Solirubrobacterales</taxon>
        <taxon>Conexibacteraceae</taxon>
        <taxon>Conexibacter</taxon>
    </lineage>
</organism>
<sequence>MTAQHRKTAVLRLLGIAPVLLLVALLVVFGLIDGRVVDPDNLRNVAVQAAPIALLALGAHVVLLSGGIDLSAGFAVGLCAVVIAQRLTGGDGLLVALLVGLAVALAVGAVNGLLVGYAKLPPFVATLATMVMVQGATLKLATSGVLLTNDPTLRTLGVERVGPIPVAVVATAVVGALMWAAMRGTRFGIRTGAIGSDADAARFSGVDLRRQQLLIYVVSALMVLACAVLVVSRTPVVTPNVGGVSLLLDAIAAAVIGGTSIFGGRGTVGGVLVGALIIALVTNALRVFGVDPSSLDLYKGTIIVIALLLDAAIRIARSRVAAGVAGAPR</sequence>
<feature type="transmembrane region" description="Helical" evidence="6">
    <location>
        <begin position="93"/>
        <end position="116"/>
    </location>
</feature>
<feature type="transmembrane region" description="Helical" evidence="6">
    <location>
        <begin position="9"/>
        <end position="32"/>
    </location>
</feature>
<dbReference type="Proteomes" id="UP000585272">
    <property type="component" value="Unassembled WGS sequence"/>
</dbReference>
<dbReference type="Pfam" id="PF02653">
    <property type="entry name" value="BPD_transp_2"/>
    <property type="match status" value="1"/>
</dbReference>
<keyword evidence="8" id="KW-1185">Reference proteome</keyword>
<dbReference type="EMBL" id="JACHNU010000002">
    <property type="protein sequence ID" value="MBB4662420.1"/>
    <property type="molecule type" value="Genomic_DNA"/>
</dbReference>
<feature type="transmembrane region" description="Helical" evidence="6">
    <location>
        <begin position="70"/>
        <end position="87"/>
    </location>
</feature>
<comment type="caution">
    <text evidence="7">The sequence shown here is derived from an EMBL/GenBank/DDBJ whole genome shotgun (WGS) entry which is preliminary data.</text>
</comment>
<evidence type="ECO:0000313" key="8">
    <source>
        <dbReference type="Proteomes" id="UP000585272"/>
    </source>
</evidence>
<dbReference type="GO" id="GO:0005886">
    <property type="term" value="C:plasma membrane"/>
    <property type="evidence" value="ECO:0007669"/>
    <property type="project" value="UniProtKB-SubCell"/>
</dbReference>
<evidence type="ECO:0000256" key="6">
    <source>
        <dbReference type="SAM" id="Phobius"/>
    </source>
</evidence>
<evidence type="ECO:0000256" key="4">
    <source>
        <dbReference type="ARBA" id="ARBA00022989"/>
    </source>
</evidence>
<accession>A0A840IEQ8</accession>
<keyword evidence="3 6" id="KW-0812">Transmembrane</keyword>
<keyword evidence="4 6" id="KW-1133">Transmembrane helix</keyword>
<dbReference type="AlphaFoldDB" id="A0A840IEQ8"/>
<feature type="transmembrane region" description="Helical" evidence="6">
    <location>
        <begin position="123"/>
        <end position="141"/>
    </location>
</feature>